<keyword evidence="3" id="KW-0863">Zinc-finger</keyword>
<feature type="domain" description="Myb-like" evidence="8">
    <location>
        <begin position="661"/>
        <end position="722"/>
    </location>
</feature>
<evidence type="ECO:0000313" key="10">
    <source>
        <dbReference type="EMBL" id="KAJ7976812.1"/>
    </source>
</evidence>
<evidence type="ECO:0000259" key="9">
    <source>
        <dbReference type="PROSITE" id="PS51294"/>
    </source>
</evidence>
<dbReference type="SUPFAM" id="SSF57903">
    <property type="entry name" value="FYVE/PHD zinc finger"/>
    <property type="match status" value="1"/>
</dbReference>
<keyword evidence="2" id="KW-0479">Metal-binding</keyword>
<evidence type="ECO:0000256" key="7">
    <source>
        <dbReference type="SAM" id="MobiDB-lite"/>
    </source>
</evidence>
<dbReference type="EMBL" id="JARAOO010000003">
    <property type="protein sequence ID" value="KAJ7976812.1"/>
    <property type="molecule type" value="Genomic_DNA"/>
</dbReference>
<dbReference type="CDD" id="cd11660">
    <property type="entry name" value="SANT_TRF"/>
    <property type="match status" value="1"/>
</dbReference>
<dbReference type="InterPro" id="IPR013083">
    <property type="entry name" value="Znf_RING/FYVE/PHD"/>
</dbReference>
<dbReference type="SUPFAM" id="SSF46689">
    <property type="entry name" value="Homeodomain-like"/>
    <property type="match status" value="1"/>
</dbReference>
<evidence type="ECO:0000256" key="5">
    <source>
        <dbReference type="ARBA" id="ARBA00023242"/>
    </source>
</evidence>
<gene>
    <name evidence="10" type="ORF">O6P43_006537</name>
</gene>
<keyword evidence="5" id="KW-0539">Nucleus</keyword>
<comment type="subcellular location">
    <subcellularLocation>
        <location evidence="1">Nucleus</location>
    </subcellularLocation>
</comment>
<dbReference type="Gene3D" id="3.30.40.10">
    <property type="entry name" value="Zinc/RING finger domain, C3HC4 (zinc finger)"/>
    <property type="match status" value="1"/>
</dbReference>
<dbReference type="InterPro" id="IPR001005">
    <property type="entry name" value="SANT/Myb"/>
</dbReference>
<reference evidence="10" key="1">
    <citation type="journal article" date="2023" name="Science">
        <title>Elucidation of the pathway for biosynthesis of saponin adjuvants from the soapbark tree.</title>
        <authorList>
            <person name="Reed J."/>
            <person name="Orme A."/>
            <person name="El-Demerdash A."/>
            <person name="Owen C."/>
            <person name="Martin L.B.B."/>
            <person name="Misra R.C."/>
            <person name="Kikuchi S."/>
            <person name="Rejzek M."/>
            <person name="Martin A.C."/>
            <person name="Harkess A."/>
            <person name="Leebens-Mack J."/>
            <person name="Louveau T."/>
            <person name="Stephenson M.J."/>
            <person name="Osbourn A."/>
        </authorList>
    </citation>
    <scope>NUCLEOTIDE SEQUENCE</scope>
    <source>
        <strain evidence="10">S10</strain>
    </source>
</reference>
<dbReference type="Proteomes" id="UP001163823">
    <property type="component" value="Chromosome 3"/>
</dbReference>
<dbReference type="PANTHER" id="PTHR47863">
    <property type="entry name" value="RING/FYVE/PHD ZINC FINGER SUPERFAMILY PROTEIN"/>
    <property type="match status" value="1"/>
</dbReference>
<dbReference type="SMART" id="SM00249">
    <property type="entry name" value="PHD"/>
    <property type="match status" value="1"/>
</dbReference>
<dbReference type="PROSITE" id="PS50090">
    <property type="entry name" value="MYB_LIKE"/>
    <property type="match status" value="1"/>
</dbReference>
<comment type="caution">
    <text evidence="10">The sequence shown here is derived from an EMBL/GenBank/DDBJ whole genome shotgun (WGS) entry which is preliminary data.</text>
</comment>
<dbReference type="AlphaFoldDB" id="A0AAD7Q8G7"/>
<keyword evidence="6" id="KW-0175">Coiled coil</keyword>
<dbReference type="GO" id="GO:0005634">
    <property type="term" value="C:nucleus"/>
    <property type="evidence" value="ECO:0007669"/>
    <property type="project" value="UniProtKB-SubCell"/>
</dbReference>
<keyword evidence="4" id="KW-0862">Zinc</keyword>
<feature type="domain" description="HTH myb-type" evidence="9">
    <location>
        <begin position="661"/>
        <end position="726"/>
    </location>
</feature>
<accession>A0AAD7Q8G7</accession>
<evidence type="ECO:0000256" key="6">
    <source>
        <dbReference type="SAM" id="Coils"/>
    </source>
</evidence>
<dbReference type="GO" id="GO:0008270">
    <property type="term" value="F:zinc ion binding"/>
    <property type="evidence" value="ECO:0007669"/>
    <property type="project" value="UniProtKB-KW"/>
</dbReference>
<feature type="coiled-coil region" evidence="6">
    <location>
        <begin position="560"/>
        <end position="628"/>
    </location>
</feature>
<dbReference type="InterPro" id="IPR001965">
    <property type="entry name" value="Znf_PHD"/>
</dbReference>
<dbReference type="PROSITE" id="PS51294">
    <property type="entry name" value="HTH_MYB"/>
    <property type="match status" value="1"/>
</dbReference>
<dbReference type="InterPro" id="IPR017930">
    <property type="entry name" value="Myb_dom"/>
</dbReference>
<evidence type="ECO:0000256" key="3">
    <source>
        <dbReference type="ARBA" id="ARBA00022771"/>
    </source>
</evidence>
<sequence length="726" mass="82228">MDDASDSPSVIPWLWVIEAVASFKDVDISTLHDVIEKAPVIPCDFDKNTREMVSMRCLEGLFGSATGVTSNAHSRLGSKFVPDFSQSCEDVLQHILHEIQLSNLTMDGPELLNWDVQPFTLHKRASMTRYSLQQLKESILEGTHPYTDYLKESSGLAYADQVDDGNHNTPIRKVKGSCSYRAKRKSETMNRNQDGTDDCDFHMSAKKLKLPLNFEFEKGNSVSQHGMELSENSSERVFLLTEREGYLTETLEEGCVLEDGRYECFGSKSRYSSRDEVHRNQSNIPYSAAIMPQHASGDEPCPDISLPEAKDDNECCPEPIPIRKIAADEAEHDVNCYCDAEALGDSDGYRDEKIDVAINKHEFLSSQCIFDQDLLSNTERTDQNLCMRCNKGGQLLGCSKTTCPLVVHENCLGTLCTFDATGKFYCPFCAYSLAISDYLEAKGKASLARKELDIFICKGMGHQVKEHINILHEKRHSTSRSEDDNLHGNSNENNQLLGKEDDEVDHVSEHLNEVNILPAENFTDNRPHEEPSMACYIVNSLCREEETVTNRVVNVIKEEKEGEEKVIQESSAAVRGLEEQNQVPSNYFCVGDKFSSDKANVVSANQSNEKEEIRDEMLEQQNDDKLEEPFCAFGIKPDKDYKPYMRLRRRQIHYAYQASSNLRRKKVPWTAEEENMLKEGVEKLASTSATGIPWRQILEFGGDVFLNGRTPIDLKDKWRNMCKTKR</sequence>
<protein>
    <submittedName>
        <fullName evidence="10">RING/FYVE/PHD zinc finger superfamily protein, putative isoform 1</fullName>
    </submittedName>
</protein>
<dbReference type="SMART" id="SM00717">
    <property type="entry name" value="SANT"/>
    <property type="match status" value="1"/>
</dbReference>
<organism evidence="10 11">
    <name type="scientific">Quillaja saponaria</name>
    <name type="common">Soap bark tree</name>
    <dbReference type="NCBI Taxonomy" id="32244"/>
    <lineage>
        <taxon>Eukaryota</taxon>
        <taxon>Viridiplantae</taxon>
        <taxon>Streptophyta</taxon>
        <taxon>Embryophyta</taxon>
        <taxon>Tracheophyta</taxon>
        <taxon>Spermatophyta</taxon>
        <taxon>Magnoliopsida</taxon>
        <taxon>eudicotyledons</taxon>
        <taxon>Gunneridae</taxon>
        <taxon>Pentapetalae</taxon>
        <taxon>rosids</taxon>
        <taxon>fabids</taxon>
        <taxon>Fabales</taxon>
        <taxon>Quillajaceae</taxon>
        <taxon>Quillaja</taxon>
    </lineage>
</organism>
<name>A0AAD7Q8G7_QUISA</name>
<dbReference type="PANTHER" id="PTHR47863:SF4">
    <property type="entry name" value="RING_FYVE_PHD ZINC FINGER SUPERFAMILY PROTEIN"/>
    <property type="match status" value="1"/>
</dbReference>
<dbReference type="Pfam" id="PF00249">
    <property type="entry name" value="Myb_DNA-binding"/>
    <property type="match status" value="1"/>
</dbReference>
<evidence type="ECO:0000256" key="2">
    <source>
        <dbReference type="ARBA" id="ARBA00022723"/>
    </source>
</evidence>
<feature type="compositionally biased region" description="Polar residues" evidence="7">
    <location>
        <begin position="487"/>
        <end position="496"/>
    </location>
</feature>
<proteinExistence type="predicted"/>
<dbReference type="InterPro" id="IPR011011">
    <property type="entry name" value="Znf_FYVE_PHD"/>
</dbReference>
<evidence type="ECO:0000259" key="8">
    <source>
        <dbReference type="PROSITE" id="PS50090"/>
    </source>
</evidence>
<dbReference type="Gene3D" id="1.10.10.60">
    <property type="entry name" value="Homeodomain-like"/>
    <property type="match status" value="1"/>
</dbReference>
<evidence type="ECO:0000256" key="1">
    <source>
        <dbReference type="ARBA" id="ARBA00004123"/>
    </source>
</evidence>
<keyword evidence="11" id="KW-1185">Reference proteome</keyword>
<evidence type="ECO:0000256" key="4">
    <source>
        <dbReference type="ARBA" id="ARBA00022833"/>
    </source>
</evidence>
<evidence type="ECO:0000313" key="11">
    <source>
        <dbReference type="Proteomes" id="UP001163823"/>
    </source>
</evidence>
<dbReference type="KEGG" id="qsa:O6P43_006537"/>
<dbReference type="InterPro" id="IPR009057">
    <property type="entry name" value="Homeodomain-like_sf"/>
</dbReference>
<feature type="region of interest" description="Disordered" evidence="7">
    <location>
        <begin position="474"/>
        <end position="497"/>
    </location>
</feature>